<feature type="region of interest" description="Disordered" evidence="1">
    <location>
        <begin position="1"/>
        <end position="119"/>
    </location>
</feature>
<name>A0A9W9YN01_9CNID</name>
<feature type="compositionally biased region" description="Basic and acidic residues" evidence="1">
    <location>
        <begin position="1"/>
        <end position="17"/>
    </location>
</feature>
<feature type="compositionally biased region" description="Basic and acidic residues" evidence="1">
    <location>
        <begin position="96"/>
        <end position="119"/>
    </location>
</feature>
<proteinExistence type="predicted"/>
<gene>
    <name evidence="2" type="ORF">OS493_019908</name>
</gene>
<sequence length="119" mass="13408">MLHQQFLEKNKEYEEPLLKPCSPSRASPKPSTSAVSATISRTLALLPTTNQGFQLERRKQPVTSCESNQEEMEGAPHISREDHPPVTQAKKSIFPEPKESDHFGPNDFKRGDGTKYQET</sequence>
<dbReference type="Proteomes" id="UP001163046">
    <property type="component" value="Unassembled WGS sequence"/>
</dbReference>
<reference evidence="2" key="1">
    <citation type="submission" date="2023-01" db="EMBL/GenBank/DDBJ databases">
        <title>Genome assembly of the deep-sea coral Lophelia pertusa.</title>
        <authorList>
            <person name="Herrera S."/>
            <person name="Cordes E."/>
        </authorList>
    </citation>
    <scope>NUCLEOTIDE SEQUENCE</scope>
    <source>
        <strain evidence="2">USNM1676648</strain>
        <tissue evidence="2">Polyp</tissue>
    </source>
</reference>
<accession>A0A9W9YN01</accession>
<organism evidence="2 3">
    <name type="scientific">Desmophyllum pertusum</name>
    <dbReference type="NCBI Taxonomy" id="174260"/>
    <lineage>
        <taxon>Eukaryota</taxon>
        <taxon>Metazoa</taxon>
        <taxon>Cnidaria</taxon>
        <taxon>Anthozoa</taxon>
        <taxon>Hexacorallia</taxon>
        <taxon>Scleractinia</taxon>
        <taxon>Caryophylliina</taxon>
        <taxon>Caryophylliidae</taxon>
        <taxon>Desmophyllum</taxon>
    </lineage>
</organism>
<evidence type="ECO:0000313" key="2">
    <source>
        <dbReference type="EMBL" id="KAJ7359001.1"/>
    </source>
</evidence>
<keyword evidence="3" id="KW-1185">Reference proteome</keyword>
<dbReference type="EMBL" id="MU827313">
    <property type="protein sequence ID" value="KAJ7359001.1"/>
    <property type="molecule type" value="Genomic_DNA"/>
</dbReference>
<protein>
    <submittedName>
        <fullName evidence="2">Uncharacterized protein</fullName>
    </submittedName>
</protein>
<comment type="caution">
    <text evidence="2">The sequence shown here is derived from an EMBL/GenBank/DDBJ whole genome shotgun (WGS) entry which is preliminary data.</text>
</comment>
<evidence type="ECO:0000256" key="1">
    <source>
        <dbReference type="SAM" id="MobiDB-lite"/>
    </source>
</evidence>
<feature type="compositionally biased region" description="Polar residues" evidence="1">
    <location>
        <begin position="29"/>
        <end position="53"/>
    </location>
</feature>
<evidence type="ECO:0000313" key="3">
    <source>
        <dbReference type="Proteomes" id="UP001163046"/>
    </source>
</evidence>
<dbReference type="AlphaFoldDB" id="A0A9W9YN01"/>